<dbReference type="Proteomes" id="UP000324705">
    <property type="component" value="Chromosome 5B"/>
</dbReference>
<dbReference type="InterPro" id="IPR023213">
    <property type="entry name" value="CAT-like_dom_sf"/>
</dbReference>
<organism evidence="14 15">
    <name type="scientific">Triticum turgidum subsp. durum</name>
    <name type="common">Durum wheat</name>
    <name type="synonym">Triticum durum</name>
    <dbReference type="NCBI Taxonomy" id="4567"/>
    <lineage>
        <taxon>Eukaryota</taxon>
        <taxon>Viridiplantae</taxon>
        <taxon>Streptophyta</taxon>
        <taxon>Embryophyta</taxon>
        <taxon>Tracheophyta</taxon>
        <taxon>Spermatophyta</taxon>
        <taxon>Magnoliopsida</taxon>
        <taxon>Liliopsida</taxon>
        <taxon>Poales</taxon>
        <taxon>Poaceae</taxon>
        <taxon>BOP clade</taxon>
        <taxon>Pooideae</taxon>
        <taxon>Triticodae</taxon>
        <taxon>Triticeae</taxon>
        <taxon>Triticinae</taxon>
        <taxon>Triticum</taxon>
    </lineage>
</organism>
<evidence type="ECO:0000259" key="12">
    <source>
        <dbReference type="Pfam" id="PF03007"/>
    </source>
</evidence>
<comment type="similarity">
    <text evidence="8">In the N-terminal section; belongs to the long-chain O-acyltransferase family.</text>
</comment>
<evidence type="ECO:0000256" key="5">
    <source>
        <dbReference type="ARBA" id="ARBA00022679"/>
    </source>
</evidence>
<evidence type="ECO:0000256" key="2">
    <source>
        <dbReference type="ARBA" id="ARBA00004586"/>
    </source>
</evidence>
<keyword evidence="5" id="KW-0808">Transferase</keyword>
<dbReference type="Gene3D" id="3.30.559.10">
    <property type="entry name" value="Chloramphenicol acetyltransferase-like domain"/>
    <property type="match status" value="1"/>
</dbReference>
<accession>A0A9R0XE72</accession>
<feature type="region of interest" description="Disordered" evidence="11">
    <location>
        <begin position="1"/>
        <end position="56"/>
    </location>
</feature>
<evidence type="ECO:0000256" key="6">
    <source>
        <dbReference type="ARBA" id="ARBA00022824"/>
    </source>
</evidence>
<gene>
    <name evidence="14" type="ORF">TRITD_5Bv1G172190</name>
</gene>
<dbReference type="GO" id="GO:0047196">
    <property type="term" value="F:long-chain-alcohol O-fatty-acyltransferase activity"/>
    <property type="evidence" value="ECO:0007669"/>
    <property type="project" value="UniProtKB-EC"/>
</dbReference>
<protein>
    <recommendedName>
        <fullName evidence="16">Diacylglycerol O-acyltransferase</fullName>
    </recommendedName>
</protein>
<evidence type="ECO:0000259" key="13">
    <source>
        <dbReference type="Pfam" id="PF06974"/>
    </source>
</evidence>
<evidence type="ECO:0008006" key="16">
    <source>
        <dbReference type="Google" id="ProtNLM"/>
    </source>
</evidence>
<keyword evidence="15" id="KW-1185">Reference proteome</keyword>
<comment type="catalytic activity">
    <reaction evidence="9">
        <text>a long chain fatty alcohol + a fatty acyl-CoA = a long-chain alcohol wax ester + CoA</text>
        <dbReference type="Rhea" id="RHEA:38443"/>
        <dbReference type="ChEBI" id="CHEBI:17135"/>
        <dbReference type="ChEBI" id="CHEBI:57287"/>
        <dbReference type="ChEBI" id="CHEBI:77636"/>
        <dbReference type="ChEBI" id="CHEBI:235323"/>
        <dbReference type="EC" id="2.3.1.75"/>
    </reaction>
</comment>
<evidence type="ECO:0000256" key="4">
    <source>
        <dbReference type="ARBA" id="ARBA00005189"/>
    </source>
</evidence>
<reference evidence="14 15" key="1">
    <citation type="submission" date="2017-09" db="EMBL/GenBank/DDBJ databases">
        <authorList>
            <consortium name="International Durum Wheat Genome Sequencing Consortium (IDWGSC)"/>
            <person name="Milanesi L."/>
        </authorList>
    </citation>
    <scope>NUCLEOTIDE SEQUENCE [LARGE SCALE GENOMIC DNA]</scope>
    <source>
        <strain evidence="15">cv. Svevo</strain>
    </source>
</reference>
<feature type="domain" description="O-acyltransferase WSD1-like N-terminal" evidence="12">
    <location>
        <begin position="140"/>
        <end position="313"/>
    </location>
</feature>
<dbReference type="GO" id="GO:0005789">
    <property type="term" value="C:endoplasmic reticulum membrane"/>
    <property type="evidence" value="ECO:0007669"/>
    <property type="project" value="UniProtKB-SubCell"/>
</dbReference>
<dbReference type="Pfam" id="PF06974">
    <property type="entry name" value="WS_DGAT_C"/>
    <property type="match status" value="1"/>
</dbReference>
<dbReference type="GO" id="GO:0004144">
    <property type="term" value="F:diacylglycerol O-acyltransferase activity"/>
    <property type="evidence" value="ECO:0007669"/>
    <property type="project" value="UniProtKB-EC"/>
</dbReference>
<dbReference type="InterPro" id="IPR009721">
    <property type="entry name" value="O-acyltransferase_WSD1_C"/>
</dbReference>
<keyword evidence="7" id="KW-0012">Acyltransferase</keyword>
<dbReference type="Gramene" id="TRITD5Bv1G172190.1">
    <property type="protein sequence ID" value="TRITD5Bv1G172190.1"/>
    <property type="gene ID" value="TRITD5Bv1G172190"/>
</dbReference>
<dbReference type="GO" id="GO:0005886">
    <property type="term" value="C:plasma membrane"/>
    <property type="evidence" value="ECO:0007669"/>
    <property type="project" value="UniProtKB-SubCell"/>
</dbReference>
<dbReference type="PANTHER" id="PTHR31650:SF37">
    <property type="entry name" value="DIACYLGLYCEROL O-ACYLTRANSFERASE"/>
    <property type="match status" value="1"/>
</dbReference>
<evidence type="ECO:0000256" key="7">
    <source>
        <dbReference type="ARBA" id="ARBA00023315"/>
    </source>
</evidence>
<dbReference type="AlphaFoldDB" id="A0A9R0XE72"/>
<dbReference type="SUPFAM" id="SSF52777">
    <property type="entry name" value="CoA-dependent acyltransferases"/>
    <property type="match status" value="1"/>
</dbReference>
<dbReference type="EMBL" id="LT934120">
    <property type="protein sequence ID" value="VAI35034.1"/>
    <property type="molecule type" value="Genomic_DNA"/>
</dbReference>
<keyword evidence="6" id="KW-0256">Endoplasmic reticulum</keyword>
<dbReference type="InterPro" id="IPR045034">
    <property type="entry name" value="O-acyltransferase_WSD1-like"/>
</dbReference>
<feature type="domain" description="O-acyltransferase WSD1 C-terminal" evidence="13">
    <location>
        <begin position="371"/>
        <end position="515"/>
    </location>
</feature>
<feature type="compositionally biased region" description="Low complexity" evidence="11">
    <location>
        <begin position="11"/>
        <end position="27"/>
    </location>
</feature>
<dbReference type="InterPro" id="IPR004255">
    <property type="entry name" value="O-acyltransferase_WSD1_N"/>
</dbReference>
<evidence type="ECO:0000256" key="3">
    <source>
        <dbReference type="ARBA" id="ARBA00004771"/>
    </source>
</evidence>
<comment type="pathway">
    <text evidence="4">Lipid metabolism.</text>
</comment>
<comment type="pathway">
    <text evidence="3">Glycerolipid metabolism; triacylglycerol biosynthesis.</text>
</comment>
<feature type="compositionally biased region" description="Polar residues" evidence="11">
    <location>
        <begin position="42"/>
        <end position="51"/>
    </location>
</feature>
<evidence type="ECO:0000256" key="10">
    <source>
        <dbReference type="ARBA" id="ARBA00048109"/>
    </source>
</evidence>
<comment type="catalytic activity">
    <reaction evidence="10">
        <text>an acyl-CoA + a 1,2-diacyl-sn-glycerol = a triacyl-sn-glycerol + CoA</text>
        <dbReference type="Rhea" id="RHEA:10868"/>
        <dbReference type="ChEBI" id="CHEBI:17815"/>
        <dbReference type="ChEBI" id="CHEBI:57287"/>
        <dbReference type="ChEBI" id="CHEBI:58342"/>
        <dbReference type="ChEBI" id="CHEBI:64615"/>
        <dbReference type="EC" id="2.3.1.20"/>
    </reaction>
</comment>
<sequence length="528" mass="58306">MQRSSLETKVAMDASSVSPSMASVPTSRLLPIRTPRSAPAEWTTTDDSSAATEEPVTPTARLMEAIYIVVTIGLGSPVNLPVFSAGVAAELARYARFRSIQVTDGSKDGNSPRWARTAVNVEDHMIVPTLDPAAMEADPDRAVEDYVASVYTLPMDCSRPLWEFHFLDFPTSEAASTVVFRVHHSLSDGMSLITMLLASARSAADPTRLPAMPEPPARTGAIYVPWRREPTSPGALAAFITWIWPYLVLAWKTMVDVSLFAATTLFLRDPCTPFRRADGDVTLNPCRRFVHRSLSLDDVKFVKNAMSCTVNDVLVGATSAALSRYYFRKSGGSNTYRTWLRSVLLVNTRPTASLQTYANMIESGRSNDVAWGNQLGYILLPFHLAMHDDPLAYVREAKMTVDRKKSSLEAIFTCKISEVFVKMFGLKVGAFIFRHMFANTTISFSNLVGPTEKIELFGHPVVFIAPSVYGVPQALIVHYQSYNNTIKIVLSVDEEIFPDYNQLLGDFAVSFGLIKDAASRLSESIKKE</sequence>
<evidence type="ECO:0000256" key="8">
    <source>
        <dbReference type="ARBA" id="ARBA00024360"/>
    </source>
</evidence>
<evidence type="ECO:0000256" key="9">
    <source>
        <dbReference type="ARBA" id="ARBA00047604"/>
    </source>
</evidence>
<proteinExistence type="inferred from homology"/>
<evidence type="ECO:0000256" key="1">
    <source>
        <dbReference type="ARBA" id="ARBA00004162"/>
    </source>
</evidence>
<evidence type="ECO:0000256" key="11">
    <source>
        <dbReference type="SAM" id="MobiDB-lite"/>
    </source>
</evidence>
<dbReference type="OMA" id="FSCKLEM"/>
<evidence type="ECO:0000313" key="15">
    <source>
        <dbReference type="Proteomes" id="UP000324705"/>
    </source>
</evidence>
<dbReference type="Pfam" id="PF03007">
    <property type="entry name" value="WS_DGAT_cat"/>
    <property type="match status" value="1"/>
</dbReference>
<comment type="subcellular location">
    <subcellularLocation>
        <location evidence="1">Cell membrane</location>
        <topology evidence="1">Single-pass membrane protein</topology>
    </subcellularLocation>
    <subcellularLocation>
        <location evidence="2">Endoplasmic reticulum membrane</location>
    </subcellularLocation>
</comment>
<name>A0A9R0XE72_TRITD</name>
<dbReference type="GO" id="GO:0019432">
    <property type="term" value="P:triglyceride biosynthetic process"/>
    <property type="evidence" value="ECO:0007669"/>
    <property type="project" value="TreeGrafter"/>
</dbReference>
<dbReference type="PANTHER" id="PTHR31650">
    <property type="entry name" value="O-ACYLTRANSFERASE (WSD1-LIKE) FAMILY PROTEIN"/>
    <property type="match status" value="1"/>
</dbReference>
<evidence type="ECO:0000313" key="14">
    <source>
        <dbReference type="EMBL" id="VAI35034.1"/>
    </source>
</evidence>